<dbReference type="EC" id="3.1.3.-" evidence="7"/>
<keyword evidence="4 7" id="KW-0378">Hydrolase</keyword>
<evidence type="ECO:0000256" key="6">
    <source>
        <dbReference type="ARBA" id="ARBA00031828"/>
    </source>
</evidence>
<feature type="site" description="Stabilizes the phosphoryl group" evidence="9">
    <location>
        <position position="57"/>
    </location>
</feature>
<comment type="subcellular location">
    <subcellularLocation>
        <location evidence="1 7">Cytoplasm</location>
    </subcellularLocation>
</comment>
<feature type="binding site" evidence="10">
    <location>
        <position position="140"/>
    </location>
    <ligand>
        <name>Mg(2+)</name>
        <dbReference type="ChEBI" id="CHEBI:18420"/>
    </ligand>
</feature>
<keyword evidence="10" id="KW-0862">Zinc</keyword>
<evidence type="ECO:0000256" key="2">
    <source>
        <dbReference type="ARBA" id="ARBA00022490"/>
    </source>
</evidence>
<dbReference type="InterPro" id="IPR006543">
    <property type="entry name" value="Histidinol-phos"/>
</dbReference>
<feature type="active site" description="Nucleophile" evidence="8">
    <location>
        <position position="15"/>
    </location>
</feature>
<feature type="binding site" evidence="10">
    <location>
        <position position="111"/>
    </location>
    <ligand>
        <name>Zn(2+)</name>
        <dbReference type="ChEBI" id="CHEBI:29105"/>
    </ligand>
</feature>
<dbReference type="Gene3D" id="3.40.50.1000">
    <property type="entry name" value="HAD superfamily/HAD-like"/>
    <property type="match status" value="1"/>
</dbReference>
<dbReference type="PIRSF" id="PIRSF004682">
    <property type="entry name" value="GmhB"/>
    <property type="match status" value="1"/>
</dbReference>
<sequence>MGDCSLKLQKAVFLDRDGVVIRQVDFLIKPRQLKLLPNVGKVIKLLNHFGFLVVVITNQPVVARGLIKPEGIDKIHTILINRLKKQGAKIEAVYFCPHHPNATLKKYRKRCRCRKPGIGLIIKAAKDLNINLKKSFMVGDALIDIVAGKRAGLKTILVKTGPGHSRLDKLYKKKFKPDFITKNLNEVVRIIKKYGK</sequence>
<evidence type="ECO:0000313" key="11">
    <source>
        <dbReference type="EMBL" id="PIY96140.1"/>
    </source>
</evidence>
<dbReference type="InterPro" id="IPR023214">
    <property type="entry name" value="HAD_sf"/>
</dbReference>
<dbReference type="CDD" id="cd07503">
    <property type="entry name" value="HAD_HisB-N"/>
    <property type="match status" value="1"/>
</dbReference>
<dbReference type="NCBIfam" id="TIGR01656">
    <property type="entry name" value="Histidinol-ppas"/>
    <property type="match status" value="1"/>
</dbReference>
<dbReference type="NCBIfam" id="TIGR01662">
    <property type="entry name" value="HAD-SF-IIIA"/>
    <property type="match status" value="1"/>
</dbReference>
<feature type="binding site" evidence="10">
    <location>
        <position position="98"/>
    </location>
    <ligand>
        <name>Zn(2+)</name>
        <dbReference type="ChEBI" id="CHEBI:29105"/>
    </ligand>
</feature>
<keyword evidence="2 7" id="KW-0963">Cytoplasm</keyword>
<gene>
    <name evidence="11" type="ORF">COY65_01490</name>
</gene>
<evidence type="ECO:0000256" key="3">
    <source>
        <dbReference type="ARBA" id="ARBA00022723"/>
    </source>
</evidence>
<keyword evidence="10" id="KW-0460">Magnesium</keyword>
<proteinExistence type="inferred from homology"/>
<dbReference type="InterPro" id="IPR036412">
    <property type="entry name" value="HAD-like_sf"/>
</dbReference>
<organism evidence="11 12">
    <name type="scientific">Candidatus Jorgensenbacteria bacterium CG_4_10_14_0_8_um_filter_39_13</name>
    <dbReference type="NCBI Taxonomy" id="1974589"/>
    <lineage>
        <taxon>Bacteria</taxon>
        <taxon>Candidatus Joergenseniibacteriota</taxon>
    </lineage>
</organism>
<dbReference type="InterPro" id="IPR006549">
    <property type="entry name" value="HAD-SF_hydro_IIIA"/>
</dbReference>
<evidence type="ECO:0000256" key="9">
    <source>
        <dbReference type="PIRSR" id="PIRSR004682-3"/>
    </source>
</evidence>
<dbReference type="GO" id="GO:0005975">
    <property type="term" value="P:carbohydrate metabolic process"/>
    <property type="evidence" value="ECO:0007669"/>
    <property type="project" value="InterPro"/>
</dbReference>
<feature type="site" description="Stabilizes the phosphoryl group" evidence="9">
    <location>
        <position position="115"/>
    </location>
</feature>
<feature type="binding site" evidence="10">
    <location>
        <position position="96"/>
    </location>
    <ligand>
        <name>Zn(2+)</name>
        <dbReference type="ChEBI" id="CHEBI:29105"/>
    </ligand>
</feature>
<evidence type="ECO:0000313" key="12">
    <source>
        <dbReference type="Proteomes" id="UP000230238"/>
    </source>
</evidence>
<feature type="site" description="Contributes to substrate recognition" evidence="9">
    <location>
        <position position="114"/>
    </location>
</feature>
<comment type="cofactor">
    <cofactor evidence="10">
        <name>Zn(2+)</name>
        <dbReference type="ChEBI" id="CHEBI:29105"/>
    </cofactor>
</comment>
<reference evidence="12" key="1">
    <citation type="submission" date="2017-09" db="EMBL/GenBank/DDBJ databases">
        <title>Depth-based differentiation of microbial function through sediment-hosted aquifers and enrichment of novel symbionts in the deep terrestrial subsurface.</title>
        <authorList>
            <person name="Probst A.J."/>
            <person name="Ladd B."/>
            <person name="Jarett J.K."/>
            <person name="Geller-Mcgrath D.E."/>
            <person name="Sieber C.M.K."/>
            <person name="Emerson J.B."/>
            <person name="Anantharaman K."/>
            <person name="Thomas B.C."/>
            <person name="Malmstrom R."/>
            <person name="Stieglmeier M."/>
            <person name="Klingl A."/>
            <person name="Woyke T."/>
            <person name="Ryan C.M."/>
            <person name="Banfield J.F."/>
        </authorList>
    </citation>
    <scope>NUCLEOTIDE SEQUENCE [LARGE SCALE GENOMIC DNA]</scope>
</reference>
<protein>
    <recommendedName>
        <fullName evidence="6 7">D,D-heptose 1,7-bisphosphate phosphatase</fullName>
        <ecNumber evidence="7">3.1.3.-</ecNumber>
    </recommendedName>
</protein>
<keyword evidence="5 7" id="KW-0119">Carbohydrate metabolism</keyword>
<feature type="binding site" evidence="10">
    <location>
        <position position="113"/>
    </location>
    <ligand>
        <name>Zn(2+)</name>
        <dbReference type="ChEBI" id="CHEBI:29105"/>
    </ligand>
</feature>
<name>A0A2M7RHB4_9BACT</name>
<dbReference type="PANTHER" id="PTHR42891:SF1">
    <property type="entry name" value="D-GLYCERO-BETA-D-MANNO-HEPTOSE-1,7-BISPHOSPHATE 7-PHOSPHATASE"/>
    <property type="match status" value="1"/>
</dbReference>
<dbReference type="AlphaFoldDB" id="A0A2M7RHB4"/>
<evidence type="ECO:0000256" key="8">
    <source>
        <dbReference type="PIRSR" id="PIRSR004682-1"/>
    </source>
</evidence>
<evidence type="ECO:0000256" key="1">
    <source>
        <dbReference type="ARBA" id="ARBA00004496"/>
    </source>
</evidence>
<comment type="caution">
    <text evidence="11">The sequence shown here is derived from an EMBL/GenBank/DDBJ whole genome shotgun (WGS) entry which is preliminary data.</text>
</comment>
<dbReference type="SUPFAM" id="SSF56784">
    <property type="entry name" value="HAD-like"/>
    <property type="match status" value="1"/>
</dbReference>
<dbReference type="EMBL" id="PFME01000020">
    <property type="protein sequence ID" value="PIY96140.1"/>
    <property type="molecule type" value="Genomic_DNA"/>
</dbReference>
<dbReference type="Pfam" id="PF13242">
    <property type="entry name" value="Hydrolase_like"/>
    <property type="match status" value="1"/>
</dbReference>
<comment type="similarity">
    <text evidence="7">Belongs to the gmhB family.</text>
</comment>
<dbReference type="GO" id="GO:0005737">
    <property type="term" value="C:cytoplasm"/>
    <property type="evidence" value="ECO:0007669"/>
    <property type="project" value="UniProtKB-SubCell"/>
</dbReference>
<dbReference type="PANTHER" id="PTHR42891">
    <property type="entry name" value="D-GLYCERO-BETA-D-MANNO-HEPTOSE-1,7-BISPHOSPHATE 7-PHOSPHATASE"/>
    <property type="match status" value="1"/>
</dbReference>
<accession>A0A2M7RHB4</accession>
<dbReference type="InterPro" id="IPR004446">
    <property type="entry name" value="Heptose_bisP_phosphatase"/>
</dbReference>
<keyword evidence="3 10" id="KW-0479">Metal-binding</keyword>
<dbReference type="GO" id="GO:0046872">
    <property type="term" value="F:metal ion binding"/>
    <property type="evidence" value="ECO:0007669"/>
    <property type="project" value="UniProtKB-KW"/>
</dbReference>
<evidence type="ECO:0000256" key="10">
    <source>
        <dbReference type="PIRSR" id="PIRSR004682-4"/>
    </source>
</evidence>
<dbReference type="GO" id="GO:0016791">
    <property type="term" value="F:phosphatase activity"/>
    <property type="evidence" value="ECO:0007669"/>
    <property type="project" value="InterPro"/>
</dbReference>
<dbReference type="Proteomes" id="UP000230238">
    <property type="component" value="Unassembled WGS sequence"/>
</dbReference>
<evidence type="ECO:0000256" key="7">
    <source>
        <dbReference type="PIRNR" id="PIRNR004682"/>
    </source>
</evidence>
<feature type="active site" description="Proton donor" evidence="8">
    <location>
        <position position="17"/>
    </location>
</feature>
<evidence type="ECO:0000256" key="5">
    <source>
        <dbReference type="ARBA" id="ARBA00023277"/>
    </source>
</evidence>
<feature type="binding site" evidence="10">
    <location>
        <position position="15"/>
    </location>
    <ligand>
        <name>Mg(2+)</name>
        <dbReference type="ChEBI" id="CHEBI:18420"/>
    </ligand>
</feature>
<feature type="binding site" evidence="10">
    <location>
        <position position="17"/>
    </location>
    <ligand>
        <name>Mg(2+)</name>
        <dbReference type="ChEBI" id="CHEBI:18420"/>
    </ligand>
</feature>
<comment type="cofactor">
    <cofactor evidence="10">
        <name>Mg(2+)</name>
        <dbReference type="ChEBI" id="CHEBI:18420"/>
    </cofactor>
</comment>
<evidence type="ECO:0000256" key="4">
    <source>
        <dbReference type="ARBA" id="ARBA00022801"/>
    </source>
</evidence>